<dbReference type="Pfam" id="PF26548">
    <property type="entry name" value="DUF8179"/>
    <property type="match status" value="1"/>
</dbReference>
<feature type="domain" description="Putative peptidyl-prolyl cis-trans isomerase" evidence="2">
    <location>
        <begin position="381"/>
        <end position="509"/>
    </location>
</feature>
<name>A0A328Q5P8_9EURY</name>
<dbReference type="RefSeq" id="WP_112149622.1">
    <property type="nucleotide sequence ID" value="NZ_NGJK01000063.1"/>
</dbReference>
<dbReference type="HAMAP" id="MF_01089">
    <property type="entry name" value="UPF0288"/>
    <property type="match status" value="1"/>
</dbReference>
<dbReference type="AlphaFoldDB" id="A0A328Q5P8"/>
<evidence type="ECO:0000313" key="3">
    <source>
        <dbReference type="EMBL" id="RAP02906.1"/>
    </source>
</evidence>
<sequence>MQVKINDIEMDITAGSTVEDAIKLSNAPYISGTPIALIEGRQELESQVNKYKIETTGGSVIIELVDNAELLTDFWKKNYKKFINKVIRWTTSQEVAMGAVKSDLEPTNNEYLYNRWDVIISLSGFSNEATHIIFSKSKHQSIYSVPNQNKGIVATVVGGKRNILKLKNTDEIINIEPIIERKSVINSASVTDLSTTLKEGNELFTYVEIEANHEAPISFEHFLKIIEDGTFYVDYESESFIGNDKLRGLEKDSEVIEKRKRGAVTLRNQGAGVGRVYIYREDRVGVPSHNIIGYVSRGIQLLDTVKEHEKITIKTVPEKISTVALTQKDADIYLENLGIEHERDGLVDDDAIIVAQDPLYTVDIDKQKKLKTLGVPKDDFVEIELYADENPSSVWYFRKISGLLNGDVGHLRVNMAIKEMNIIMFKAVNKEAKGLIPEKLPDNKVNAWEICVSNTACKHVGNIGIRFEDNNEFGPTGESFSATNVIGKVVAGFDNLKAFKEGDTVYVKER</sequence>
<comment type="caution">
    <text evidence="3">The sequence shown here is derived from an EMBL/GenBank/DDBJ whole genome shotgun (WGS) entry which is preliminary data.</text>
</comment>
<dbReference type="NCBIfam" id="TIGR03268">
    <property type="entry name" value="methan_mark_3"/>
    <property type="match status" value="1"/>
</dbReference>
<dbReference type="EMBL" id="NGJK01000063">
    <property type="protein sequence ID" value="RAP02906.1"/>
    <property type="molecule type" value="Genomic_DNA"/>
</dbReference>
<evidence type="ECO:0000256" key="1">
    <source>
        <dbReference type="HAMAP-Rule" id="MF_01089"/>
    </source>
</evidence>
<dbReference type="InterPro" id="IPR058492">
    <property type="entry name" value="DUF8179"/>
</dbReference>
<reference evidence="3 4" key="1">
    <citation type="submission" date="2017-05" db="EMBL/GenBank/DDBJ databases">
        <title>Host range expansion of the Methanosphaera genus to humans and monogastric animals involves recent and extensive reduction in genome content.</title>
        <authorList>
            <person name="Hoedt E.C."/>
            <person name="Volmer J.G."/>
            <person name="Parks D.H."/>
            <person name="Rosewarne C.P."/>
            <person name="Denman S.E."/>
            <person name="Mcsweeney C.S."/>
            <person name="O Cuiv P."/>
            <person name="Hugenholtz P."/>
            <person name="Tyson G.W."/>
            <person name="Morrison M."/>
        </authorList>
    </citation>
    <scope>NUCLEOTIDE SEQUENCE [LARGE SCALE GENOMIC DNA]</scope>
    <source>
        <strain evidence="3 4">PA5</strain>
    </source>
</reference>
<comment type="similarity">
    <text evidence="1">Belongs to the UPF0288 family.</text>
</comment>
<protein>
    <recommendedName>
        <fullName evidence="1">UPF0288 protein CA615_05085</fullName>
    </recommendedName>
</protein>
<dbReference type="InterPro" id="IPR016466">
    <property type="entry name" value="Methan_mark_3"/>
</dbReference>
<organism evidence="3 4">
    <name type="scientific">Methanosphaera stadtmanae</name>
    <dbReference type="NCBI Taxonomy" id="2317"/>
    <lineage>
        <taxon>Archaea</taxon>
        <taxon>Methanobacteriati</taxon>
        <taxon>Methanobacteriota</taxon>
        <taxon>Methanomada group</taxon>
        <taxon>Methanobacteria</taxon>
        <taxon>Methanobacteriales</taxon>
        <taxon>Methanobacteriaceae</taxon>
        <taxon>Methanosphaera</taxon>
    </lineage>
</organism>
<proteinExistence type="inferred from homology"/>
<accession>A0A328Q5P8</accession>
<evidence type="ECO:0000313" key="4">
    <source>
        <dbReference type="Proteomes" id="UP000248557"/>
    </source>
</evidence>
<gene>
    <name evidence="3" type="ORF">CA615_05085</name>
</gene>
<dbReference type="PIRSF" id="PIRSF005852">
    <property type="entry name" value="UCP005852"/>
    <property type="match status" value="1"/>
</dbReference>
<evidence type="ECO:0000259" key="2">
    <source>
        <dbReference type="Pfam" id="PF26548"/>
    </source>
</evidence>
<dbReference type="Proteomes" id="UP000248557">
    <property type="component" value="Unassembled WGS sequence"/>
</dbReference>